<protein>
    <submittedName>
        <fullName evidence="2">Uncharacterized protein</fullName>
    </submittedName>
</protein>
<dbReference type="EMBL" id="NPCC01000031">
    <property type="protein sequence ID" value="PAE87661.1"/>
    <property type="molecule type" value="Genomic_DNA"/>
</dbReference>
<evidence type="ECO:0000313" key="2">
    <source>
        <dbReference type="EMBL" id="PAE87661.1"/>
    </source>
</evidence>
<dbReference type="RefSeq" id="WP_095327059.1">
    <property type="nucleotide sequence ID" value="NZ_NPCC01000031.1"/>
</dbReference>
<evidence type="ECO:0000313" key="3">
    <source>
        <dbReference type="Proteomes" id="UP000216207"/>
    </source>
</evidence>
<organism evidence="2 3">
    <name type="scientific">Shouchella clausii</name>
    <name type="common">Alkalihalobacillus clausii</name>
    <dbReference type="NCBI Taxonomy" id="79880"/>
    <lineage>
        <taxon>Bacteria</taxon>
        <taxon>Bacillati</taxon>
        <taxon>Bacillota</taxon>
        <taxon>Bacilli</taxon>
        <taxon>Bacillales</taxon>
        <taxon>Bacillaceae</taxon>
        <taxon>Shouchella</taxon>
    </lineage>
</organism>
<reference evidence="2 3" key="1">
    <citation type="submission" date="2017-07" db="EMBL/GenBank/DDBJ databases">
        <title>Isolation and whole genome analysis of endospore-forming bacteria from heroin.</title>
        <authorList>
            <person name="Kalinowski J."/>
            <person name="Ahrens B."/>
            <person name="Al-Dilaimi A."/>
            <person name="Winkler A."/>
            <person name="Wibberg D."/>
            <person name="Schleenbecker U."/>
            <person name="Ruckert C."/>
            <person name="Wolfel R."/>
            <person name="Grass G."/>
        </authorList>
    </citation>
    <scope>NUCLEOTIDE SEQUENCE [LARGE SCALE GENOMIC DNA]</scope>
    <source>
        <strain evidence="2 3">7539</strain>
    </source>
</reference>
<comment type="caution">
    <text evidence="2">The sequence shown here is derived from an EMBL/GenBank/DDBJ whole genome shotgun (WGS) entry which is preliminary data.</text>
</comment>
<sequence length="192" mass="23171">MSFESWLTPTMSIVSVFVGAFITHWSNDRIQKKSMIEKLNIDKKTEALRILLDTNRLITNHQMCVVSFYKNKITHEEFLIEEHSLQDALTDIQRELIPYKPFLKNEFVQQLKHYQDYFGILCNKVYDIYRNPKHTHVEHYKEQEHPYFEKDYEYVQLGIAKVCEDLSEEIKEDYDRLSGVKKKDRKRLYLLK</sequence>
<gene>
    <name evidence="2" type="ORF">CHH72_16985</name>
</gene>
<keyword evidence="1" id="KW-0812">Transmembrane</keyword>
<dbReference type="AlphaFoldDB" id="A0A268NW93"/>
<keyword evidence="1" id="KW-0472">Membrane</keyword>
<dbReference type="Proteomes" id="UP000216207">
    <property type="component" value="Unassembled WGS sequence"/>
</dbReference>
<proteinExistence type="predicted"/>
<accession>A0A268NW93</accession>
<evidence type="ECO:0000256" key="1">
    <source>
        <dbReference type="SAM" id="Phobius"/>
    </source>
</evidence>
<name>A0A268NW93_SHOCL</name>
<keyword evidence="1" id="KW-1133">Transmembrane helix</keyword>
<feature type="transmembrane region" description="Helical" evidence="1">
    <location>
        <begin position="6"/>
        <end position="25"/>
    </location>
</feature>